<proteinExistence type="predicted"/>
<dbReference type="AlphaFoldDB" id="A0A9N9C561"/>
<reference evidence="1" key="1">
    <citation type="submission" date="2021-06" db="EMBL/GenBank/DDBJ databases">
        <authorList>
            <person name="Kallberg Y."/>
            <person name="Tangrot J."/>
            <person name="Rosling A."/>
        </authorList>
    </citation>
    <scope>NUCLEOTIDE SEQUENCE</scope>
    <source>
        <strain evidence="1">IN212</strain>
    </source>
</reference>
<protein>
    <submittedName>
        <fullName evidence="1">1165_t:CDS:1</fullName>
    </submittedName>
</protein>
<evidence type="ECO:0000313" key="2">
    <source>
        <dbReference type="Proteomes" id="UP000789396"/>
    </source>
</evidence>
<organism evidence="1 2">
    <name type="scientific">Racocetra fulgida</name>
    <dbReference type="NCBI Taxonomy" id="60492"/>
    <lineage>
        <taxon>Eukaryota</taxon>
        <taxon>Fungi</taxon>
        <taxon>Fungi incertae sedis</taxon>
        <taxon>Mucoromycota</taxon>
        <taxon>Glomeromycotina</taxon>
        <taxon>Glomeromycetes</taxon>
        <taxon>Diversisporales</taxon>
        <taxon>Gigasporaceae</taxon>
        <taxon>Racocetra</taxon>
    </lineage>
</organism>
<dbReference type="OrthoDB" id="10354110at2759"/>
<dbReference type="Proteomes" id="UP000789396">
    <property type="component" value="Unassembled WGS sequence"/>
</dbReference>
<name>A0A9N9C561_9GLOM</name>
<comment type="caution">
    <text evidence="1">The sequence shown here is derived from an EMBL/GenBank/DDBJ whole genome shotgun (WGS) entry which is preliminary data.</text>
</comment>
<keyword evidence="2" id="KW-1185">Reference proteome</keyword>
<accession>A0A9N9C561</accession>
<evidence type="ECO:0000313" key="1">
    <source>
        <dbReference type="EMBL" id="CAG8591124.1"/>
    </source>
</evidence>
<dbReference type="EMBL" id="CAJVPZ010007835">
    <property type="protein sequence ID" value="CAG8591124.1"/>
    <property type="molecule type" value="Genomic_DNA"/>
</dbReference>
<feature type="non-terminal residue" evidence="1">
    <location>
        <position position="1"/>
    </location>
</feature>
<gene>
    <name evidence="1" type="ORF">RFULGI_LOCUS6233</name>
</gene>
<sequence>YTVRDNIHNLYPNAFMHPPSVQTLVPNAQLHPIGTAWILTNVAKLKSDFGEDNRFFSTR</sequence>